<reference evidence="1 2" key="2">
    <citation type="journal article" date="2013" name="PLoS Genet.">
        <title>Comparative genome structure, secondary metabolite, and effector coding capacity across Cochliobolus pathogens.</title>
        <authorList>
            <person name="Condon B.J."/>
            <person name="Leng Y."/>
            <person name="Wu D."/>
            <person name="Bushley K.E."/>
            <person name="Ohm R.A."/>
            <person name="Otillar R."/>
            <person name="Martin J."/>
            <person name="Schackwitz W."/>
            <person name="Grimwood J."/>
            <person name="MohdZainudin N."/>
            <person name="Xue C."/>
            <person name="Wang R."/>
            <person name="Manning V.A."/>
            <person name="Dhillon B."/>
            <person name="Tu Z.J."/>
            <person name="Steffenson B.J."/>
            <person name="Salamov A."/>
            <person name="Sun H."/>
            <person name="Lowry S."/>
            <person name="LaButti K."/>
            <person name="Han J."/>
            <person name="Copeland A."/>
            <person name="Lindquist E."/>
            <person name="Barry K."/>
            <person name="Schmutz J."/>
            <person name="Baker S.E."/>
            <person name="Ciuffetti L.M."/>
            <person name="Grigoriev I.V."/>
            <person name="Zhong S."/>
            <person name="Turgeon B.G."/>
        </authorList>
    </citation>
    <scope>NUCLEOTIDE SEQUENCE [LARGE SCALE GENOMIC DNA]</scope>
    <source>
        <strain evidence="2">28A</strain>
    </source>
</reference>
<dbReference type="HOGENOM" id="CLU_1195509_0_0_1"/>
<dbReference type="Proteomes" id="UP000016935">
    <property type="component" value="Unassembled WGS sequence"/>
</dbReference>
<accession>R0KQV0</accession>
<proteinExistence type="predicted"/>
<reference evidence="1 2" key="1">
    <citation type="journal article" date="2012" name="PLoS Pathog.">
        <title>Diverse lifestyles and strategies of plant pathogenesis encoded in the genomes of eighteen Dothideomycetes fungi.</title>
        <authorList>
            <person name="Ohm R.A."/>
            <person name="Feau N."/>
            <person name="Henrissat B."/>
            <person name="Schoch C.L."/>
            <person name="Horwitz B.A."/>
            <person name="Barry K.W."/>
            <person name="Condon B.J."/>
            <person name="Copeland A.C."/>
            <person name="Dhillon B."/>
            <person name="Glaser F."/>
            <person name="Hesse C.N."/>
            <person name="Kosti I."/>
            <person name="LaButti K."/>
            <person name="Lindquist E.A."/>
            <person name="Lucas S."/>
            <person name="Salamov A.A."/>
            <person name="Bradshaw R.E."/>
            <person name="Ciuffetti L."/>
            <person name="Hamelin R.C."/>
            <person name="Kema G.H.J."/>
            <person name="Lawrence C."/>
            <person name="Scott J.A."/>
            <person name="Spatafora J.W."/>
            <person name="Turgeon B.G."/>
            <person name="de Wit P.J.G.M."/>
            <person name="Zhong S."/>
            <person name="Goodwin S.B."/>
            <person name="Grigoriev I.V."/>
        </authorList>
    </citation>
    <scope>NUCLEOTIDE SEQUENCE [LARGE SCALE GENOMIC DNA]</scope>
    <source>
        <strain evidence="2">28A</strain>
    </source>
</reference>
<dbReference type="RefSeq" id="XP_008021882.1">
    <property type="nucleotide sequence ID" value="XM_008023691.1"/>
</dbReference>
<dbReference type="AlphaFoldDB" id="R0KQV0"/>
<gene>
    <name evidence="1" type="ORF">SETTUDRAFT_36815</name>
</gene>
<keyword evidence="2" id="KW-1185">Reference proteome</keyword>
<name>R0KQV0_EXST2</name>
<evidence type="ECO:0000313" key="2">
    <source>
        <dbReference type="Proteomes" id="UP000016935"/>
    </source>
</evidence>
<sequence length="232" mass="25452">MSCTSNTSSGNNRTPFAHCTCLAKAHLMAAIYMLIRMLGHVRSGHILALIGEGLQSQYTSSSDNPIANGSVDKRCVPCVLEYPTGIKADDSNAVVKDPGISWTREIHPSELYLPKTEAWFLPLGLVDAEKRHWWSTLHPYLSQARDNCGFLALGLRLRDTEQNFQNKLESRVLSAVIPKAVIRNRTGRAVSYQAISALAPDNPSTTRCADPTLHVPQPNHSHAMPLVPCDVA</sequence>
<organism evidence="1 2">
    <name type="scientific">Exserohilum turcicum (strain 28A)</name>
    <name type="common">Northern leaf blight fungus</name>
    <name type="synonym">Setosphaeria turcica</name>
    <dbReference type="NCBI Taxonomy" id="671987"/>
    <lineage>
        <taxon>Eukaryota</taxon>
        <taxon>Fungi</taxon>
        <taxon>Dikarya</taxon>
        <taxon>Ascomycota</taxon>
        <taxon>Pezizomycotina</taxon>
        <taxon>Dothideomycetes</taxon>
        <taxon>Pleosporomycetidae</taxon>
        <taxon>Pleosporales</taxon>
        <taxon>Pleosporineae</taxon>
        <taxon>Pleosporaceae</taxon>
        <taxon>Exserohilum</taxon>
    </lineage>
</organism>
<protein>
    <submittedName>
        <fullName evidence="1">Uncharacterized protein</fullName>
    </submittedName>
</protein>
<evidence type="ECO:0000313" key="1">
    <source>
        <dbReference type="EMBL" id="EOA90162.1"/>
    </source>
</evidence>
<dbReference type="EMBL" id="KB908493">
    <property type="protein sequence ID" value="EOA90162.1"/>
    <property type="molecule type" value="Genomic_DNA"/>
</dbReference>
<dbReference type="GeneID" id="19404187"/>